<evidence type="ECO:0000256" key="4">
    <source>
        <dbReference type="ARBA" id="ARBA00022759"/>
    </source>
</evidence>
<dbReference type="PROSITE" id="PS50158">
    <property type="entry name" value="ZF_CCHC"/>
    <property type="match status" value="1"/>
</dbReference>
<dbReference type="SUPFAM" id="SSF50630">
    <property type="entry name" value="Acid proteases"/>
    <property type="match status" value="1"/>
</dbReference>
<evidence type="ECO:0000313" key="11">
    <source>
        <dbReference type="EMBL" id="CAC5402444.1"/>
    </source>
</evidence>
<dbReference type="Gene3D" id="3.30.420.10">
    <property type="entry name" value="Ribonuclease H-like superfamily/Ribonuclease H"/>
    <property type="match status" value="1"/>
</dbReference>
<dbReference type="PROSITE" id="PS00141">
    <property type="entry name" value="ASP_PROTEASE"/>
    <property type="match status" value="1"/>
</dbReference>
<dbReference type="InterPro" id="IPR036875">
    <property type="entry name" value="Znf_CCHC_sf"/>
</dbReference>
<evidence type="ECO:0000259" key="9">
    <source>
        <dbReference type="PROSITE" id="PS50158"/>
    </source>
</evidence>
<dbReference type="InterPro" id="IPR036397">
    <property type="entry name" value="RNaseH_sf"/>
</dbReference>
<feature type="domain" description="CCHC-type" evidence="9">
    <location>
        <begin position="105"/>
        <end position="121"/>
    </location>
</feature>
<feature type="compositionally biased region" description="Polar residues" evidence="8">
    <location>
        <begin position="148"/>
        <end position="157"/>
    </location>
</feature>
<keyword evidence="7" id="KW-0862">Zinc</keyword>
<dbReference type="InterPro" id="IPR050951">
    <property type="entry name" value="Retrovirus_Pol_polyprotein"/>
</dbReference>
<reference evidence="11 12" key="1">
    <citation type="submission" date="2020-06" db="EMBL/GenBank/DDBJ databases">
        <authorList>
            <person name="Li R."/>
            <person name="Bekaert M."/>
        </authorList>
    </citation>
    <scope>NUCLEOTIDE SEQUENCE [LARGE SCALE GENOMIC DNA]</scope>
    <source>
        <strain evidence="12">wild</strain>
    </source>
</reference>
<dbReference type="Gene3D" id="3.30.70.270">
    <property type="match status" value="1"/>
</dbReference>
<dbReference type="PROSITE" id="PS50994">
    <property type="entry name" value="INTEGRASE"/>
    <property type="match status" value="1"/>
</dbReference>
<evidence type="ECO:0000256" key="7">
    <source>
        <dbReference type="PROSITE-ProRule" id="PRU00047"/>
    </source>
</evidence>
<dbReference type="Pfam" id="PF17921">
    <property type="entry name" value="Integrase_H2C2"/>
    <property type="match status" value="1"/>
</dbReference>
<keyword evidence="7" id="KW-0863">Zinc-finger</keyword>
<dbReference type="CDD" id="cd00303">
    <property type="entry name" value="retropepsin_like"/>
    <property type="match status" value="1"/>
</dbReference>
<dbReference type="InterPro" id="IPR043502">
    <property type="entry name" value="DNA/RNA_pol_sf"/>
</dbReference>
<dbReference type="GO" id="GO:0008270">
    <property type="term" value="F:zinc ion binding"/>
    <property type="evidence" value="ECO:0007669"/>
    <property type="project" value="UniProtKB-KW"/>
</dbReference>
<dbReference type="Pfam" id="PF13975">
    <property type="entry name" value="gag-asp_proteas"/>
    <property type="match status" value="1"/>
</dbReference>
<dbReference type="InterPro" id="IPR041588">
    <property type="entry name" value="Integrase_H2C2"/>
</dbReference>
<protein>
    <recommendedName>
        <fullName evidence="13">Endonuclease</fullName>
    </recommendedName>
</protein>
<dbReference type="GO" id="GO:0003964">
    <property type="term" value="F:RNA-directed DNA polymerase activity"/>
    <property type="evidence" value="ECO:0007669"/>
    <property type="project" value="UniProtKB-KW"/>
</dbReference>
<evidence type="ECO:0008006" key="13">
    <source>
        <dbReference type="Google" id="ProtNLM"/>
    </source>
</evidence>
<dbReference type="SUPFAM" id="SSF56672">
    <property type="entry name" value="DNA/RNA polymerases"/>
    <property type="match status" value="1"/>
</dbReference>
<dbReference type="GO" id="GO:0003676">
    <property type="term" value="F:nucleic acid binding"/>
    <property type="evidence" value="ECO:0007669"/>
    <property type="project" value="InterPro"/>
</dbReference>
<dbReference type="GO" id="GO:0015074">
    <property type="term" value="P:DNA integration"/>
    <property type="evidence" value="ECO:0007669"/>
    <property type="project" value="InterPro"/>
</dbReference>
<dbReference type="GO" id="GO:0004190">
    <property type="term" value="F:aspartic-type endopeptidase activity"/>
    <property type="evidence" value="ECO:0007669"/>
    <property type="project" value="InterPro"/>
</dbReference>
<evidence type="ECO:0000256" key="6">
    <source>
        <dbReference type="ARBA" id="ARBA00022918"/>
    </source>
</evidence>
<keyword evidence="2" id="KW-0548">Nucleotidyltransferase</keyword>
<feature type="region of interest" description="Disordered" evidence="8">
    <location>
        <begin position="1024"/>
        <end position="1071"/>
    </location>
</feature>
<feature type="compositionally biased region" description="Polar residues" evidence="8">
    <location>
        <begin position="1047"/>
        <end position="1056"/>
    </location>
</feature>
<keyword evidence="12" id="KW-1185">Reference proteome</keyword>
<proteinExistence type="predicted"/>
<dbReference type="GO" id="GO:0006508">
    <property type="term" value="P:proteolysis"/>
    <property type="evidence" value="ECO:0007669"/>
    <property type="project" value="InterPro"/>
</dbReference>
<organism evidence="11 12">
    <name type="scientific">Mytilus coruscus</name>
    <name type="common">Sea mussel</name>
    <dbReference type="NCBI Taxonomy" id="42192"/>
    <lineage>
        <taxon>Eukaryota</taxon>
        <taxon>Metazoa</taxon>
        <taxon>Spiralia</taxon>
        <taxon>Lophotrochozoa</taxon>
        <taxon>Mollusca</taxon>
        <taxon>Bivalvia</taxon>
        <taxon>Autobranchia</taxon>
        <taxon>Pteriomorphia</taxon>
        <taxon>Mytilida</taxon>
        <taxon>Mytiloidea</taxon>
        <taxon>Mytilidae</taxon>
        <taxon>Mytilinae</taxon>
        <taxon>Mytilus</taxon>
    </lineage>
</organism>
<feature type="region of interest" description="Disordered" evidence="8">
    <location>
        <begin position="120"/>
        <end position="167"/>
    </location>
</feature>
<dbReference type="InterPro" id="IPR054465">
    <property type="entry name" value="Integrase_p58-like_C"/>
</dbReference>
<keyword evidence="5" id="KW-0378">Hydrolase</keyword>
<dbReference type="FunFam" id="3.30.420.10:FF:000032">
    <property type="entry name" value="Retrovirus-related Pol polyprotein from transposon 297-like Protein"/>
    <property type="match status" value="1"/>
</dbReference>
<dbReference type="Pfam" id="PF00098">
    <property type="entry name" value="zf-CCHC"/>
    <property type="match status" value="1"/>
</dbReference>
<dbReference type="SUPFAM" id="SSF57756">
    <property type="entry name" value="Retrovirus zinc finger-like domains"/>
    <property type="match status" value="1"/>
</dbReference>
<dbReference type="FunFam" id="1.10.340.70:FF:000001">
    <property type="entry name" value="Retrovirus-related Pol polyprotein from transposon gypsy-like Protein"/>
    <property type="match status" value="1"/>
</dbReference>
<dbReference type="PANTHER" id="PTHR37984">
    <property type="entry name" value="PROTEIN CBG26694"/>
    <property type="match status" value="1"/>
</dbReference>
<evidence type="ECO:0000256" key="2">
    <source>
        <dbReference type="ARBA" id="ARBA00022695"/>
    </source>
</evidence>
<sequence>MRLKIKQSRPKSLDEAVKLSVELEAFNKAEESNRAHRGYLRSADYNSKEEGNELIPVATQDTNTAVEKLEQGMQSIQNMIKELTIEMGKLKDGERSRKNLTNDKKCYNCGKSGHFVRECPQRKPYDNSFHRGRGGGYNRRGRGDRYQTPRSNDNGSSRVIRRMNNDRKPNVSIVDEAGMYIEVHMNNKDAKFLVDTGATLSIISSSFYYQLNNKPILEECNKQITSANGEAVVADIRADGILGLDFLKDNDCVIDVVAKKLIVSGKDYPVQFEGKLGCYRIVASETISMPPVSEMVISCVVCVPKGQTMKHFEGIVEPLENKLKHDGPLVARTLVNTDDQVPIRLMNLCKEVQVIHKGTSIGQVHEVISISDQKQHNSDPEISLRPDLQNLLEKSSKHLNSDQERQLRELILRYKESFAETDKDLGRTTLIKHKINTGDAPAFKEPPRRHVISETGIATDPSKIEAIKNWPTPLNVSELRSFLGLCGYYRRYIKDFSAVAKCLHRLTEKGRDFVWKQECEDARIPCKQCGYNTNWEKKLQNKKGIVRAVNDNLSNELSQVEQLTLKELQENDKDIQFIKESFLNKKRPQFLEISGRSLSVRCLWSQWDILEVIEGILYRRFETSDKSKNRLQAIVPYNERRNVLFQCHDNKTSAHLGVRKTIERIRQKYYWPGLQADVRRYIIGCEFCNRRKNPCRTNKAPMQLVQSCHPMERIAADILGELPETDNGNRYILVVSDYFSKWTESFAMPNMEAVTVANLIVEQVVARFGVPSYLHSDQGRQFESNLFSEMCRLLNIKKTRTTSYHPQSDGQVERFNKTLETMLSAYVNDHHKDWDKHLPYVMMAYRSAEHETTGFTPNYLMLGREVSTPIDLMYEIPVDVQSFLSNQWALELKERMEEAHEKVRQNTKSSMIRQKRYHDLKLSWQDFRKDDEAYVYFPVKKVGLSSKLTSYWRGPFKVLEKCTDVTYKVNCGQRGKTQIIHVDRMRKRNPQILVGESVEPLEPPETLSDTNEKIVEREPEVLEHAESVPVEGGEQHTIEDVPLGKIGTSSNFSNWSGRRRQPPVWMKDYSD</sequence>
<feature type="compositionally biased region" description="Basic and acidic residues" evidence="8">
    <location>
        <begin position="120"/>
        <end position="129"/>
    </location>
</feature>
<evidence type="ECO:0000259" key="10">
    <source>
        <dbReference type="PROSITE" id="PS50994"/>
    </source>
</evidence>
<evidence type="ECO:0000256" key="1">
    <source>
        <dbReference type="ARBA" id="ARBA00022679"/>
    </source>
</evidence>
<name>A0A6J8D5Q6_MYTCO</name>
<keyword evidence="6" id="KW-0695">RNA-directed DNA polymerase</keyword>
<dbReference type="InterPro" id="IPR001969">
    <property type="entry name" value="Aspartic_peptidase_AS"/>
</dbReference>
<dbReference type="Gene3D" id="1.10.340.70">
    <property type="match status" value="1"/>
</dbReference>
<dbReference type="OrthoDB" id="6156608at2759"/>
<accession>A0A6J8D5Q6</accession>
<keyword evidence="7" id="KW-0479">Metal-binding</keyword>
<dbReference type="GO" id="GO:0004519">
    <property type="term" value="F:endonuclease activity"/>
    <property type="evidence" value="ECO:0007669"/>
    <property type="project" value="UniProtKB-KW"/>
</dbReference>
<dbReference type="Pfam" id="PF22938">
    <property type="entry name" value="Integrase_p58_C"/>
    <property type="match status" value="1"/>
</dbReference>
<dbReference type="InterPro" id="IPR001584">
    <property type="entry name" value="Integrase_cat-core"/>
</dbReference>
<dbReference type="SMART" id="SM00343">
    <property type="entry name" value="ZnF_C2HC"/>
    <property type="match status" value="1"/>
</dbReference>
<gene>
    <name evidence="11" type="ORF">MCOR_36383</name>
</gene>
<evidence type="ECO:0000256" key="3">
    <source>
        <dbReference type="ARBA" id="ARBA00022722"/>
    </source>
</evidence>
<dbReference type="SUPFAM" id="SSF53098">
    <property type="entry name" value="Ribonuclease H-like"/>
    <property type="match status" value="1"/>
</dbReference>
<dbReference type="Proteomes" id="UP000507470">
    <property type="component" value="Unassembled WGS sequence"/>
</dbReference>
<dbReference type="Gene3D" id="2.40.70.10">
    <property type="entry name" value="Acid Proteases"/>
    <property type="match status" value="1"/>
</dbReference>
<dbReference type="PANTHER" id="PTHR37984:SF5">
    <property type="entry name" value="PROTEIN NYNRIN-LIKE"/>
    <property type="match status" value="1"/>
</dbReference>
<dbReference type="Pfam" id="PF00665">
    <property type="entry name" value="rve"/>
    <property type="match status" value="1"/>
</dbReference>
<keyword evidence="4" id="KW-0255">Endonuclease</keyword>
<evidence type="ECO:0000256" key="8">
    <source>
        <dbReference type="SAM" id="MobiDB-lite"/>
    </source>
</evidence>
<evidence type="ECO:0000256" key="5">
    <source>
        <dbReference type="ARBA" id="ARBA00022801"/>
    </source>
</evidence>
<dbReference type="InterPro" id="IPR021109">
    <property type="entry name" value="Peptidase_aspartic_dom_sf"/>
</dbReference>
<dbReference type="InterPro" id="IPR043128">
    <property type="entry name" value="Rev_trsase/Diguanyl_cyclase"/>
</dbReference>
<dbReference type="Gene3D" id="4.10.60.10">
    <property type="entry name" value="Zinc finger, CCHC-type"/>
    <property type="match status" value="1"/>
</dbReference>
<keyword evidence="1" id="KW-0808">Transferase</keyword>
<dbReference type="InterPro" id="IPR012337">
    <property type="entry name" value="RNaseH-like_sf"/>
</dbReference>
<dbReference type="AlphaFoldDB" id="A0A6J8D5Q6"/>
<evidence type="ECO:0000313" key="12">
    <source>
        <dbReference type="Proteomes" id="UP000507470"/>
    </source>
</evidence>
<dbReference type="FunFam" id="3.30.70.270:FF:000020">
    <property type="entry name" value="Transposon Tf2-6 polyprotein-like Protein"/>
    <property type="match status" value="1"/>
</dbReference>
<dbReference type="InterPro" id="IPR001878">
    <property type="entry name" value="Znf_CCHC"/>
</dbReference>
<keyword evidence="3" id="KW-0540">Nuclease</keyword>
<feature type="domain" description="Integrase catalytic" evidence="10">
    <location>
        <begin position="706"/>
        <end position="865"/>
    </location>
</feature>
<dbReference type="EMBL" id="CACVKT020006490">
    <property type="protein sequence ID" value="CAC5402444.1"/>
    <property type="molecule type" value="Genomic_DNA"/>
</dbReference>